<comment type="activity regulation">
    <text evidence="14">Na(+) is not transported, but it plays an essential structural role and its presence is essential for fluoride channel function.</text>
</comment>
<feature type="binding site" evidence="14">
    <location>
        <position position="82"/>
    </location>
    <ligand>
        <name>Na(+)</name>
        <dbReference type="ChEBI" id="CHEBI:29101"/>
        <note>structural</note>
    </ligand>
</feature>
<dbReference type="InterPro" id="IPR003691">
    <property type="entry name" value="FluC"/>
</dbReference>
<keyword evidence="16" id="KW-1185">Reference proteome</keyword>
<proteinExistence type="inferred from homology"/>
<evidence type="ECO:0000256" key="11">
    <source>
        <dbReference type="ARBA" id="ARBA00023303"/>
    </source>
</evidence>
<gene>
    <name evidence="14 15" type="primary">crcB</name>
    <name evidence="14" type="synonym">fluC</name>
    <name evidence="15" type="ORF">OPR82_07020</name>
</gene>
<comment type="catalytic activity">
    <reaction evidence="13">
        <text>fluoride(in) = fluoride(out)</text>
        <dbReference type="Rhea" id="RHEA:76159"/>
        <dbReference type="ChEBI" id="CHEBI:17051"/>
    </reaction>
    <physiologicalReaction direction="left-to-right" evidence="13">
        <dbReference type="Rhea" id="RHEA:76160"/>
    </physiologicalReaction>
</comment>
<evidence type="ECO:0000256" key="3">
    <source>
        <dbReference type="ARBA" id="ARBA00022475"/>
    </source>
</evidence>
<keyword evidence="11 14" id="KW-0407">Ion channel</keyword>
<keyword evidence="6 14" id="KW-0479">Metal-binding</keyword>
<comment type="caution">
    <text evidence="15">The sequence shown here is derived from an EMBL/GenBank/DDBJ whole genome shotgun (WGS) entry which is preliminary data.</text>
</comment>
<keyword evidence="10 14" id="KW-0472">Membrane</keyword>
<dbReference type="EMBL" id="JAPHAV010000002">
    <property type="protein sequence ID" value="MCX2696525.1"/>
    <property type="molecule type" value="Genomic_DNA"/>
</dbReference>
<reference evidence="15 16" key="1">
    <citation type="submission" date="2022-11" db="EMBL/GenBank/DDBJ databases">
        <title>Brucella sp. YY2X, whole genome shotgun sequencing project.</title>
        <authorList>
            <person name="Yang Y."/>
        </authorList>
    </citation>
    <scope>NUCLEOTIDE SEQUENCE [LARGE SCALE GENOMIC DNA]</scope>
    <source>
        <strain evidence="15 16">YY2X</strain>
    </source>
</reference>
<evidence type="ECO:0000256" key="5">
    <source>
        <dbReference type="ARBA" id="ARBA00022692"/>
    </source>
</evidence>
<evidence type="ECO:0000256" key="10">
    <source>
        <dbReference type="ARBA" id="ARBA00023136"/>
    </source>
</evidence>
<evidence type="ECO:0000256" key="14">
    <source>
        <dbReference type="HAMAP-Rule" id="MF_00454"/>
    </source>
</evidence>
<keyword evidence="4" id="KW-0997">Cell inner membrane</keyword>
<feature type="binding site" evidence="14">
    <location>
        <position position="79"/>
    </location>
    <ligand>
        <name>Na(+)</name>
        <dbReference type="ChEBI" id="CHEBI:29101"/>
        <note>structural</note>
    </ligand>
</feature>
<keyword evidence="7 14" id="KW-1133">Transmembrane helix</keyword>
<comment type="similarity">
    <text evidence="12 14">Belongs to the fluoride channel Fluc/FEX (TC 1.A.43) family.</text>
</comment>
<evidence type="ECO:0000256" key="7">
    <source>
        <dbReference type="ARBA" id="ARBA00022989"/>
    </source>
</evidence>
<dbReference type="PANTHER" id="PTHR28259:SF18">
    <property type="entry name" value="FLUORIDE-SPECIFIC ION CHANNEL FLUC"/>
    <property type="match status" value="1"/>
</dbReference>
<evidence type="ECO:0000256" key="12">
    <source>
        <dbReference type="ARBA" id="ARBA00035120"/>
    </source>
</evidence>
<evidence type="ECO:0000256" key="9">
    <source>
        <dbReference type="ARBA" id="ARBA00023065"/>
    </source>
</evidence>
<comment type="function">
    <text evidence="14">Fluoride-specific ion channel. Important for reducing fluoride concentration in the cell, thus reducing its toxicity.</text>
</comment>
<keyword evidence="2 14" id="KW-0813">Transport</keyword>
<feature type="transmembrane region" description="Helical" evidence="14">
    <location>
        <begin position="6"/>
        <end position="23"/>
    </location>
</feature>
<evidence type="ECO:0000256" key="1">
    <source>
        <dbReference type="ARBA" id="ARBA00004651"/>
    </source>
</evidence>
<dbReference type="Proteomes" id="UP001301216">
    <property type="component" value="Unassembled WGS sequence"/>
</dbReference>
<accession>A0ABT3QLN8</accession>
<dbReference type="NCBIfam" id="TIGR00494">
    <property type="entry name" value="crcB"/>
    <property type="match status" value="1"/>
</dbReference>
<feature type="transmembrane region" description="Helical" evidence="14">
    <location>
        <begin position="71"/>
        <end position="92"/>
    </location>
</feature>
<keyword evidence="9 14" id="KW-0406">Ion transport</keyword>
<protein>
    <recommendedName>
        <fullName evidence="14">Fluoride-specific ion channel FluC</fullName>
    </recommendedName>
</protein>
<dbReference type="PANTHER" id="PTHR28259">
    <property type="entry name" value="FLUORIDE EXPORT PROTEIN 1-RELATED"/>
    <property type="match status" value="1"/>
</dbReference>
<dbReference type="Pfam" id="PF02537">
    <property type="entry name" value="CRCB"/>
    <property type="match status" value="1"/>
</dbReference>
<feature type="transmembrane region" description="Helical" evidence="14">
    <location>
        <begin position="104"/>
        <end position="128"/>
    </location>
</feature>
<name>A0ABT3QLN8_9HYPH</name>
<sequence length="129" mass="13719">MQPLDILWVGLGGGLGSLFRWWVGKLVGESYNGKFPLGTFLINVSGAFVIGFLSVLFSVEWYDRFGDVLKSGILTGILGGYTTFSSMQLDAVKLARDHNRGLAIAYLVGSVLVGLSAAAFGALLASWIG</sequence>
<feature type="transmembrane region" description="Helical" evidence="14">
    <location>
        <begin position="35"/>
        <end position="59"/>
    </location>
</feature>
<evidence type="ECO:0000256" key="4">
    <source>
        <dbReference type="ARBA" id="ARBA00022519"/>
    </source>
</evidence>
<evidence type="ECO:0000256" key="13">
    <source>
        <dbReference type="ARBA" id="ARBA00035585"/>
    </source>
</evidence>
<dbReference type="HAMAP" id="MF_00454">
    <property type="entry name" value="FluC"/>
    <property type="match status" value="1"/>
</dbReference>
<evidence type="ECO:0000256" key="2">
    <source>
        <dbReference type="ARBA" id="ARBA00022448"/>
    </source>
</evidence>
<keyword evidence="8 14" id="KW-0915">Sodium</keyword>
<comment type="subcellular location">
    <subcellularLocation>
        <location evidence="1 14">Cell membrane</location>
        <topology evidence="1 14">Multi-pass membrane protein</topology>
    </subcellularLocation>
</comment>
<keyword evidence="5 14" id="KW-0812">Transmembrane</keyword>
<evidence type="ECO:0000256" key="6">
    <source>
        <dbReference type="ARBA" id="ARBA00022723"/>
    </source>
</evidence>
<evidence type="ECO:0000313" key="15">
    <source>
        <dbReference type="EMBL" id="MCX2696525.1"/>
    </source>
</evidence>
<evidence type="ECO:0000313" key="16">
    <source>
        <dbReference type="Proteomes" id="UP001301216"/>
    </source>
</evidence>
<evidence type="ECO:0000256" key="8">
    <source>
        <dbReference type="ARBA" id="ARBA00023053"/>
    </source>
</evidence>
<keyword evidence="3 14" id="KW-1003">Cell membrane</keyword>
<organism evidence="15 16">
    <name type="scientific">Ochrobactrum chromiisoli</name>
    <dbReference type="NCBI Taxonomy" id="2993941"/>
    <lineage>
        <taxon>Bacteria</taxon>
        <taxon>Pseudomonadati</taxon>
        <taxon>Pseudomonadota</taxon>
        <taxon>Alphaproteobacteria</taxon>
        <taxon>Hyphomicrobiales</taxon>
        <taxon>Brucellaceae</taxon>
        <taxon>Brucella/Ochrobactrum group</taxon>
        <taxon>Ochrobactrum</taxon>
    </lineage>
</organism>
<dbReference type="RefSeq" id="WP_265983954.1">
    <property type="nucleotide sequence ID" value="NZ_JAPHAV010000002.1"/>
</dbReference>